<evidence type="ECO:0000256" key="2">
    <source>
        <dbReference type="ARBA" id="ARBA00023242"/>
    </source>
</evidence>
<dbReference type="OrthoDB" id="431825at2759"/>
<feature type="compositionally biased region" description="Acidic residues" evidence="3">
    <location>
        <begin position="135"/>
        <end position="154"/>
    </location>
</feature>
<evidence type="ECO:0000256" key="1">
    <source>
        <dbReference type="ARBA" id="ARBA00004604"/>
    </source>
</evidence>
<evidence type="ECO:0000256" key="3">
    <source>
        <dbReference type="SAM" id="MobiDB-lite"/>
    </source>
</evidence>
<sequence>MFIFINRRQFPPTPSSSSLPAWQLSQNASPTSKSNMVKPSGDAAITSEVERDATITSEPSGDATLVSDEAYLNQNKDDRTDGENNDKVKVNFSLEETTNVQMSEASQPIKTDVSDILNQSEDSKDNLQMKSKEEDDKDEEAELSLLMMDEDNDEDDKKHFSLKKLVQSDSKKKKKKLQKGKFESKKDDGDEFKIDTKDPRFEALYTSHMYNVDPSAPEYKKTKGMKDIIDAKQIFRKTDNKRKSSQVDENVIKNKTVKVNDDTTQTKDTSLQKLVESVKMKTKHFKNKK</sequence>
<evidence type="ECO:0000313" key="5">
    <source>
        <dbReference type="EMBL" id="CAG2218957.1"/>
    </source>
</evidence>
<dbReference type="PANTHER" id="PTHR12202">
    <property type="entry name" value="ESF1 HOMOLOG"/>
    <property type="match status" value="1"/>
</dbReference>
<evidence type="ECO:0000313" key="6">
    <source>
        <dbReference type="Proteomes" id="UP000683360"/>
    </source>
</evidence>
<dbReference type="AlphaFoldDB" id="A0A8S3SLV1"/>
<dbReference type="GO" id="GO:0003723">
    <property type="term" value="F:RNA binding"/>
    <property type="evidence" value="ECO:0007669"/>
    <property type="project" value="TreeGrafter"/>
</dbReference>
<dbReference type="GO" id="GO:0006364">
    <property type="term" value="P:rRNA processing"/>
    <property type="evidence" value="ECO:0007669"/>
    <property type="project" value="InterPro"/>
</dbReference>
<proteinExistence type="predicted"/>
<reference evidence="5" key="1">
    <citation type="submission" date="2021-03" db="EMBL/GenBank/DDBJ databases">
        <authorList>
            <person name="Bekaert M."/>
        </authorList>
    </citation>
    <scope>NUCLEOTIDE SEQUENCE</scope>
</reference>
<comment type="caution">
    <text evidence="5">The sequence shown here is derived from an EMBL/GenBank/DDBJ whole genome shotgun (WGS) entry which is preliminary data.</text>
</comment>
<gene>
    <name evidence="5" type="ORF">MEDL_32542</name>
</gene>
<feature type="compositionally biased region" description="Polar residues" evidence="3">
    <location>
        <begin position="15"/>
        <end position="37"/>
    </location>
</feature>
<dbReference type="GO" id="GO:0005730">
    <property type="term" value="C:nucleolus"/>
    <property type="evidence" value="ECO:0007669"/>
    <property type="project" value="UniProtKB-SubCell"/>
</dbReference>
<keyword evidence="6" id="KW-1185">Reference proteome</keyword>
<keyword evidence="2" id="KW-0539">Nucleus</keyword>
<evidence type="ECO:0000259" key="4">
    <source>
        <dbReference type="Pfam" id="PF08159"/>
    </source>
</evidence>
<feature type="compositionally biased region" description="Basic and acidic residues" evidence="3">
    <location>
        <begin position="121"/>
        <end position="134"/>
    </location>
</feature>
<organism evidence="5 6">
    <name type="scientific">Mytilus edulis</name>
    <name type="common">Blue mussel</name>
    <dbReference type="NCBI Taxonomy" id="6550"/>
    <lineage>
        <taxon>Eukaryota</taxon>
        <taxon>Metazoa</taxon>
        <taxon>Spiralia</taxon>
        <taxon>Lophotrochozoa</taxon>
        <taxon>Mollusca</taxon>
        <taxon>Bivalvia</taxon>
        <taxon>Autobranchia</taxon>
        <taxon>Pteriomorphia</taxon>
        <taxon>Mytilida</taxon>
        <taxon>Mytiloidea</taxon>
        <taxon>Mytilidae</taxon>
        <taxon>Mytilinae</taxon>
        <taxon>Mytilus</taxon>
    </lineage>
</organism>
<dbReference type="EMBL" id="CAJPWZ010001617">
    <property type="protein sequence ID" value="CAG2218957.1"/>
    <property type="molecule type" value="Genomic_DNA"/>
</dbReference>
<feature type="compositionally biased region" description="Basic and acidic residues" evidence="3">
    <location>
        <begin position="180"/>
        <end position="193"/>
    </location>
</feature>
<accession>A0A8S3SLV1</accession>
<comment type="subcellular location">
    <subcellularLocation>
        <location evidence="1">Nucleus</location>
        <location evidence="1">Nucleolus</location>
    </subcellularLocation>
</comment>
<feature type="region of interest" description="Disordered" evidence="3">
    <location>
        <begin position="1"/>
        <end position="193"/>
    </location>
</feature>
<feature type="domain" description="NUC153" evidence="4">
    <location>
        <begin position="198"/>
        <end position="226"/>
    </location>
</feature>
<name>A0A8S3SLV1_MYTED</name>
<feature type="compositionally biased region" description="Polar residues" evidence="3">
    <location>
        <begin position="94"/>
        <end position="109"/>
    </location>
</feature>
<dbReference type="PANTHER" id="PTHR12202:SF0">
    <property type="entry name" value="ESF1 HOMOLOG"/>
    <property type="match status" value="1"/>
</dbReference>
<dbReference type="Proteomes" id="UP000683360">
    <property type="component" value="Unassembled WGS sequence"/>
</dbReference>
<dbReference type="Pfam" id="PF08159">
    <property type="entry name" value="NUC153"/>
    <property type="match status" value="1"/>
</dbReference>
<dbReference type="InterPro" id="IPR039754">
    <property type="entry name" value="Esf1"/>
</dbReference>
<dbReference type="InterPro" id="IPR012580">
    <property type="entry name" value="NUC153"/>
</dbReference>
<feature type="compositionally biased region" description="Basic and acidic residues" evidence="3">
    <location>
        <begin position="75"/>
        <end position="89"/>
    </location>
</feature>
<protein>
    <recommendedName>
        <fullName evidence="4">NUC153 domain-containing protein</fullName>
    </recommendedName>
</protein>